<dbReference type="Proteomes" id="UP000677054">
    <property type="component" value="Unassembled WGS sequence"/>
</dbReference>
<dbReference type="InterPro" id="IPR050483">
    <property type="entry name" value="CoA-transferase_III_domain"/>
</dbReference>
<proteinExistence type="inferred from homology"/>
<keyword evidence="2" id="KW-0808">Transferase</keyword>
<comment type="similarity">
    <text evidence="1">Belongs to the CoA-transferase III family.</text>
</comment>
<dbReference type="GO" id="GO:0008410">
    <property type="term" value="F:CoA-transferase activity"/>
    <property type="evidence" value="ECO:0007669"/>
    <property type="project" value="TreeGrafter"/>
</dbReference>
<evidence type="ECO:0000256" key="1">
    <source>
        <dbReference type="ARBA" id="ARBA00008383"/>
    </source>
</evidence>
<sequence length="305" mass="32717">GYANLSQQRSSLVYCSITGYGQTGPAKNKPGYDYAVQGQGGLMGVTGLAAQQGGEPVKVGVAVTDIMTGLYASTAILAAVYHAMRTGQGQYIDLALLDVQVAALANVGSNYLVHGQYQNPPQIPQRMGNAHPNIVPYQTFAVAPSNEAENDFVILAVGNDSQFAAFCQVAGQPQWASDPRFSTNAQRVANRELLVAQIAPCMLQRSKAQWLAQLENAGVPCAPINRLDEVFADAQVQARELLQHWNHPLNPELALTASPIRLSATPVQKLRPPPLLGEHTSEILQDWLALTPEQLQTLKTQGALG</sequence>
<organism evidence="3">
    <name type="scientific">Darwinula stevensoni</name>
    <dbReference type="NCBI Taxonomy" id="69355"/>
    <lineage>
        <taxon>Eukaryota</taxon>
        <taxon>Metazoa</taxon>
        <taxon>Ecdysozoa</taxon>
        <taxon>Arthropoda</taxon>
        <taxon>Crustacea</taxon>
        <taxon>Oligostraca</taxon>
        <taxon>Ostracoda</taxon>
        <taxon>Podocopa</taxon>
        <taxon>Podocopida</taxon>
        <taxon>Darwinulocopina</taxon>
        <taxon>Darwinuloidea</taxon>
        <taxon>Darwinulidae</taxon>
        <taxon>Darwinula</taxon>
    </lineage>
</organism>
<dbReference type="SUPFAM" id="SSF89796">
    <property type="entry name" value="CoA-transferase family III (CaiB/BaiF)"/>
    <property type="match status" value="1"/>
</dbReference>
<feature type="non-terminal residue" evidence="3">
    <location>
        <position position="1"/>
    </location>
</feature>
<evidence type="ECO:0000313" key="3">
    <source>
        <dbReference type="EMBL" id="CAD7255214.1"/>
    </source>
</evidence>
<dbReference type="EMBL" id="CAJPEV010019755">
    <property type="protein sequence ID" value="CAG0907886.1"/>
    <property type="molecule type" value="Genomic_DNA"/>
</dbReference>
<dbReference type="Pfam" id="PF02515">
    <property type="entry name" value="CoA_transf_3"/>
    <property type="match status" value="1"/>
</dbReference>
<gene>
    <name evidence="3" type="ORF">DSTB1V02_LOCUS14959</name>
</gene>
<keyword evidence="4" id="KW-1185">Reference proteome</keyword>
<name>A0A7R9FUA9_9CRUS</name>
<dbReference type="PANTHER" id="PTHR48207">
    <property type="entry name" value="SUCCINATE--HYDROXYMETHYLGLUTARATE COA-TRANSFERASE"/>
    <property type="match status" value="1"/>
</dbReference>
<dbReference type="OrthoDB" id="5863171at2759"/>
<dbReference type="InterPro" id="IPR003673">
    <property type="entry name" value="CoA-Trfase_fam_III"/>
</dbReference>
<dbReference type="InterPro" id="IPR023606">
    <property type="entry name" value="CoA-Trfase_III_dom_1_sf"/>
</dbReference>
<dbReference type="AlphaFoldDB" id="A0A7R9FUA9"/>
<protein>
    <recommendedName>
        <fullName evidence="5">CoA transferase</fullName>
    </recommendedName>
</protein>
<evidence type="ECO:0000313" key="4">
    <source>
        <dbReference type="Proteomes" id="UP000677054"/>
    </source>
</evidence>
<accession>A0A7R9FUA9</accession>
<dbReference type="Gene3D" id="3.40.50.10540">
    <property type="entry name" value="Crotonobetainyl-coa:carnitine coa-transferase, domain 1"/>
    <property type="match status" value="2"/>
</dbReference>
<dbReference type="PANTHER" id="PTHR48207:SF3">
    <property type="entry name" value="SUCCINATE--HYDROXYMETHYLGLUTARATE COA-TRANSFERASE"/>
    <property type="match status" value="1"/>
</dbReference>
<evidence type="ECO:0008006" key="5">
    <source>
        <dbReference type="Google" id="ProtNLM"/>
    </source>
</evidence>
<reference evidence="3" key="1">
    <citation type="submission" date="2020-11" db="EMBL/GenBank/DDBJ databases">
        <authorList>
            <person name="Tran Van P."/>
        </authorList>
    </citation>
    <scope>NUCLEOTIDE SEQUENCE</scope>
</reference>
<dbReference type="EMBL" id="LR919273">
    <property type="protein sequence ID" value="CAD7255214.1"/>
    <property type="molecule type" value="Genomic_DNA"/>
</dbReference>
<evidence type="ECO:0000256" key="2">
    <source>
        <dbReference type="ARBA" id="ARBA00022679"/>
    </source>
</evidence>